<dbReference type="SUPFAM" id="SSF158791">
    <property type="entry name" value="MgtE N-terminal domain-like"/>
    <property type="match status" value="1"/>
</dbReference>
<dbReference type="RefSeq" id="WP_147668020.1">
    <property type="nucleotide sequence ID" value="NZ_CP120678.1"/>
</dbReference>
<evidence type="ECO:0000313" key="3">
    <source>
        <dbReference type="Proteomes" id="UP001243623"/>
    </source>
</evidence>
<keyword evidence="3" id="KW-1185">Reference proteome</keyword>
<dbReference type="Proteomes" id="UP001243623">
    <property type="component" value="Chromosome"/>
</dbReference>
<evidence type="ECO:0000256" key="1">
    <source>
        <dbReference type="SAM" id="Phobius"/>
    </source>
</evidence>
<accession>A0A9Y2ET14</accession>
<dbReference type="KEGG" id="sgbi:P3F81_04580"/>
<feature type="transmembrane region" description="Helical" evidence="1">
    <location>
        <begin position="21"/>
        <end position="48"/>
    </location>
</feature>
<gene>
    <name evidence="2" type="ORF">P3F81_04580</name>
</gene>
<dbReference type="AlphaFoldDB" id="A0A9Y2ET14"/>
<keyword evidence="1" id="KW-0472">Membrane</keyword>
<protein>
    <submittedName>
        <fullName evidence="2">Magnesium transporter MgtE</fullName>
    </submittedName>
</protein>
<dbReference type="EMBL" id="CP120678">
    <property type="protein sequence ID" value="WIW71583.1"/>
    <property type="molecule type" value="Genomic_DNA"/>
</dbReference>
<name>A0A9Y2ET14_9FIRM</name>
<keyword evidence="1" id="KW-0812">Transmembrane</keyword>
<proteinExistence type="predicted"/>
<evidence type="ECO:0000313" key="2">
    <source>
        <dbReference type="EMBL" id="WIW71583.1"/>
    </source>
</evidence>
<organism evidence="2 3">
    <name type="scientific">Selenobaculum gibii</name>
    <dbReference type="NCBI Taxonomy" id="3054208"/>
    <lineage>
        <taxon>Bacteria</taxon>
        <taxon>Bacillati</taxon>
        <taxon>Bacillota</taxon>
        <taxon>Negativicutes</taxon>
        <taxon>Selenomonadales</taxon>
        <taxon>Selenomonadaceae</taxon>
        <taxon>Selenobaculum</taxon>
    </lineage>
</organism>
<keyword evidence="1" id="KW-1133">Transmembrane helix</keyword>
<sequence length="211" mass="24407">MAIWRKNNEQTTEATKKPNRFLRLIKILAFILLFLCLIIGGFFLGVYLRVFDVNAMNEKLELYKYPVIGQYFEQPENIDEKEHSDNIELKSKPAAKSEVKQDLLKNNNANGRTNPNSAVVLTKEEIEKQMKLRQAEEKKRISKLARLYNEMKPEDAVKLLEQLDDNMVLAIMGKMEDDQVVQILPLFNTARGAHLTRIMYNGKPPVVTEVR</sequence>
<reference evidence="2" key="1">
    <citation type="submission" date="2023-03" db="EMBL/GenBank/DDBJ databases">
        <title>Selenobaculum gbiensis gen. nov. sp. nov., a new bacterium isolated from the gut microbiota of IBD patient.</title>
        <authorList>
            <person name="Yeo S."/>
            <person name="Park H."/>
            <person name="Huh C.S."/>
        </authorList>
    </citation>
    <scope>NUCLEOTIDE SEQUENCE</scope>
    <source>
        <strain evidence="2">ICN-92133</strain>
    </source>
</reference>